<proteinExistence type="predicted"/>
<accession>A0A1L3GNJ8</accession>
<protein>
    <recommendedName>
        <fullName evidence="3">YkgJ family cysteine cluster protein</fullName>
    </recommendedName>
</protein>
<dbReference type="InterPro" id="IPR005358">
    <property type="entry name" value="Puta_zinc/iron-chelating_dom"/>
</dbReference>
<dbReference type="AlphaFoldDB" id="A0A1L3GNJ8"/>
<dbReference type="PANTHER" id="PTHR35866">
    <property type="entry name" value="PUTATIVE-RELATED"/>
    <property type="match status" value="1"/>
</dbReference>
<dbReference type="RefSeq" id="WP_072283475.1">
    <property type="nucleotide sequence ID" value="NZ_CP015519.1"/>
</dbReference>
<keyword evidence="2" id="KW-1185">Reference proteome</keyword>
<gene>
    <name evidence="1" type="ORF">A7E78_06425</name>
</gene>
<dbReference type="EMBL" id="CP015519">
    <property type="protein sequence ID" value="APG27509.1"/>
    <property type="molecule type" value="Genomic_DNA"/>
</dbReference>
<name>A0A1L3GNJ8_9BACT</name>
<dbReference type="KEGG" id="pef:A7E78_06425"/>
<evidence type="ECO:0000313" key="1">
    <source>
        <dbReference type="EMBL" id="APG27509.1"/>
    </source>
</evidence>
<dbReference type="STRING" id="1842532.A7E78_06425"/>
<evidence type="ECO:0008006" key="3">
    <source>
        <dbReference type="Google" id="ProtNLM"/>
    </source>
</evidence>
<dbReference type="OrthoDB" id="275146at2"/>
<reference evidence="1 2" key="1">
    <citation type="journal article" date="2017" name="Genome Announc.">
        <title>Complete Genome Sequences of Two Acetylene-Fermenting Pelobacter acetylenicus Strains.</title>
        <authorList>
            <person name="Sutton J.M."/>
            <person name="Baesman S.M."/>
            <person name="Fierst J.L."/>
            <person name="Poret-Peterson A.T."/>
            <person name="Oremland R.S."/>
            <person name="Dunlap D.S."/>
            <person name="Akob D.M."/>
        </authorList>
    </citation>
    <scope>NUCLEOTIDE SEQUENCE [LARGE SCALE GENOMIC DNA]</scope>
    <source>
        <strain evidence="1 2">SFB93</strain>
    </source>
</reference>
<organism evidence="1 2">
    <name type="scientific">Syntrophotalea acetylenivorans</name>
    <dbReference type="NCBI Taxonomy" id="1842532"/>
    <lineage>
        <taxon>Bacteria</taxon>
        <taxon>Pseudomonadati</taxon>
        <taxon>Thermodesulfobacteriota</taxon>
        <taxon>Desulfuromonadia</taxon>
        <taxon>Desulfuromonadales</taxon>
        <taxon>Syntrophotaleaceae</taxon>
        <taxon>Syntrophotalea</taxon>
    </lineage>
</organism>
<dbReference type="PANTHER" id="PTHR35866:SF1">
    <property type="entry name" value="YKGJ FAMILY CYSTEINE CLUSTER PROTEIN"/>
    <property type="match status" value="1"/>
</dbReference>
<dbReference type="Pfam" id="PF03692">
    <property type="entry name" value="CxxCxxCC"/>
    <property type="match status" value="1"/>
</dbReference>
<sequence length="138" mass="15610">MTLEVLWEKLADITTKSGMKCGRSDQCNADCCRPSVSGSEPGVTPPEIELINGFLAKQRGFRFYEAGEDSCKFLDKNGKCRIYAVRPIDCRVHFCIDDSLASRPNHKAANLVEDYHSRHDVEFMETELIDSFKFSGEH</sequence>
<dbReference type="Proteomes" id="UP000182517">
    <property type="component" value="Chromosome"/>
</dbReference>
<evidence type="ECO:0000313" key="2">
    <source>
        <dbReference type="Proteomes" id="UP000182517"/>
    </source>
</evidence>